<organism evidence="1">
    <name type="scientific">Utricularia reniformis</name>
    <dbReference type="NCBI Taxonomy" id="192314"/>
    <lineage>
        <taxon>Eukaryota</taxon>
        <taxon>Viridiplantae</taxon>
        <taxon>Streptophyta</taxon>
        <taxon>Embryophyta</taxon>
        <taxon>Tracheophyta</taxon>
        <taxon>Spermatophyta</taxon>
        <taxon>Magnoliopsida</taxon>
        <taxon>eudicotyledons</taxon>
        <taxon>Gunneridae</taxon>
        <taxon>Pentapetalae</taxon>
        <taxon>asterids</taxon>
        <taxon>lamiids</taxon>
        <taxon>Lamiales</taxon>
        <taxon>Lentibulariaceae</taxon>
        <taxon>Utricularia</taxon>
    </lineage>
</organism>
<dbReference type="AlphaFoldDB" id="A0A1Y0B1L1"/>
<gene>
    <name evidence="1" type="ORF">AEK19_MT1078</name>
</gene>
<reference evidence="1" key="1">
    <citation type="submission" date="2017-03" db="EMBL/GenBank/DDBJ databases">
        <title>The mitochondrial genome of the carnivorous plant Utricularia reniformis (Lentibulariaceae): structure, comparative analysis and evolutionary landmarks.</title>
        <authorList>
            <person name="Silva S.R."/>
            <person name="Alvarenga D.O."/>
            <person name="Michael T.P."/>
            <person name="Miranda V.F.O."/>
            <person name="Varani A.M."/>
        </authorList>
    </citation>
    <scope>NUCLEOTIDE SEQUENCE</scope>
</reference>
<protein>
    <submittedName>
        <fullName evidence="1">Uncharacterized protein</fullName>
    </submittedName>
</protein>
<dbReference type="EMBL" id="KY774314">
    <property type="protein sequence ID" value="ART31300.1"/>
    <property type="molecule type" value="Genomic_DNA"/>
</dbReference>
<sequence>MRRYVNSHVVLSKPNFTEENLVEVLTSGMKEECWASVAAAGLTTEDEINVISCSTRRLKL</sequence>
<keyword evidence="1" id="KW-0496">Mitochondrion</keyword>
<accession>A0A1Y0B1L1</accession>
<proteinExistence type="predicted"/>
<geneLocation type="mitochondrion" evidence="1"/>
<name>A0A1Y0B1L1_9LAMI</name>
<evidence type="ECO:0000313" key="1">
    <source>
        <dbReference type="EMBL" id="ART31300.1"/>
    </source>
</evidence>